<reference evidence="1 2" key="1">
    <citation type="submission" date="2019-09" db="EMBL/GenBank/DDBJ databases">
        <title>Draft genome sequence of various Type strains from the CCUG.</title>
        <authorList>
            <person name="Pineiro-Iglesias B."/>
            <person name="Tunovic T."/>
            <person name="Unosson C."/>
            <person name="Inganas E."/>
            <person name="Ohlen M."/>
            <person name="Cardew S."/>
            <person name="Jensie-Markopoulos S."/>
            <person name="Salva-Serra F."/>
            <person name="Jaen-Luchoro D."/>
            <person name="Karlsson R."/>
            <person name="Svensson-Stadler L."/>
            <person name="Chun J."/>
            <person name="Moore E."/>
        </authorList>
    </citation>
    <scope>NUCLEOTIDE SEQUENCE [LARGE SCALE GENOMIC DNA]</scope>
    <source>
        <strain evidence="1 2">CCUG 53682T</strain>
    </source>
</reference>
<dbReference type="RefSeq" id="WP_067364333.1">
    <property type="nucleotide sequence ID" value="NZ_BAAAFS010000001.1"/>
</dbReference>
<organism evidence="1 2">
    <name type="scientific">Morganella psychrotolerans</name>
    <dbReference type="NCBI Taxonomy" id="368603"/>
    <lineage>
        <taxon>Bacteria</taxon>
        <taxon>Pseudomonadati</taxon>
        <taxon>Pseudomonadota</taxon>
        <taxon>Gammaproteobacteria</taxon>
        <taxon>Enterobacterales</taxon>
        <taxon>Morganellaceae</taxon>
        <taxon>Morganella</taxon>
    </lineage>
</organism>
<evidence type="ECO:0000313" key="2">
    <source>
        <dbReference type="Proteomes" id="UP000322181"/>
    </source>
</evidence>
<proteinExistence type="predicted"/>
<protein>
    <submittedName>
        <fullName evidence="1">Uncharacterized protein</fullName>
    </submittedName>
</protein>
<evidence type="ECO:0000313" key="1">
    <source>
        <dbReference type="EMBL" id="KAA8716487.1"/>
    </source>
</evidence>
<dbReference type="EMBL" id="VXKB01000001">
    <property type="protein sequence ID" value="KAA8716487.1"/>
    <property type="molecule type" value="Genomic_DNA"/>
</dbReference>
<dbReference type="Proteomes" id="UP000322181">
    <property type="component" value="Unassembled WGS sequence"/>
</dbReference>
<name>A0A5M9R8C3_9GAMM</name>
<gene>
    <name evidence="1" type="ORF">F4V73_00925</name>
</gene>
<accession>A0A5M9R8C3</accession>
<sequence>MKELNNHQLLSVSGSGVLTAGFMFGQALSDITAAIVHYASAGKEEIVFVGHENEIHIDYKFIPQ</sequence>
<comment type="caution">
    <text evidence="1">The sequence shown here is derived from an EMBL/GenBank/DDBJ whole genome shotgun (WGS) entry which is preliminary data.</text>
</comment>
<dbReference type="AlphaFoldDB" id="A0A5M9R8C3"/>